<dbReference type="EMBL" id="JAHLJV010000061">
    <property type="protein sequence ID" value="KAK1579900.1"/>
    <property type="molecule type" value="Genomic_DNA"/>
</dbReference>
<dbReference type="Proteomes" id="UP001230504">
    <property type="component" value="Unassembled WGS sequence"/>
</dbReference>
<dbReference type="GeneID" id="85448268"/>
<name>A0AAD8PTG0_9PEZI</name>
<gene>
    <name evidence="1" type="ORF">LY79DRAFT_672243</name>
</gene>
<dbReference type="RefSeq" id="XP_060410988.1">
    <property type="nucleotide sequence ID" value="XM_060564028.1"/>
</dbReference>
<protein>
    <submittedName>
        <fullName evidence="1">Uncharacterized protein</fullName>
    </submittedName>
</protein>
<evidence type="ECO:0000313" key="2">
    <source>
        <dbReference type="Proteomes" id="UP001230504"/>
    </source>
</evidence>
<keyword evidence="2" id="KW-1185">Reference proteome</keyword>
<accession>A0AAD8PTG0</accession>
<proteinExistence type="predicted"/>
<sequence>MPPKPARTIKHSLSKTVPALRQASDIGRPFKSGWLGWTVENVGLSPVESQMIAYPNGVWYPAFAGCPGVGAVDTVNQSFTTP</sequence>
<comment type="caution">
    <text evidence="1">The sequence shown here is derived from an EMBL/GenBank/DDBJ whole genome shotgun (WGS) entry which is preliminary data.</text>
</comment>
<evidence type="ECO:0000313" key="1">
    <source>
        <dbReference type="EMBL" id="KAK1579900.1"/>
    </source>
</evidence>
<reference evidence="1" key="1">
    <citation type="submission" date="2021-06" db="EMBL/GenBank/DDBJ databases">
        <title>Comparative genomics, transcriptomics and evolutionary studies reveal genomic signatures of adaptation to plant cell wall in hemibiotrophic fungi.</title>
        <authorList>
            <consortium name="DOE Joint Genome Institute"/>
            <person name="Baroncelli R."/>
            <person name="Diaz J.F."/>
            <person name="Benocci T."/>
            <person name="Peng M."/>
            <person name="Battaglia E."/>
            <person name="Haridas S."/>
            <person name="Andreopoulos W."/>
            <person name="Labutti K."/>
            <person name="Pangilinan J."/>
            <person name="Floch G.L."/>
            <person name="Makela M.R."/>
            <person name="Henrissat B."/>
            <person name="Grigoriev I.V."/>
            <person name="Crouch J.A."/>
            <person name="De Vries R.P."/>
            <person name="Sukno S.A."/>
            <person name="Thon M.R."/>
        </authorList>
    </citation>
    <scope>NUCLEOTIDE SEQUENCE</scope>
    <source>
        <strain evidence="1">CBS 125086</strain>
    </source>
</reference>
<dbReference type="AlphaFoldDB" id="A0AAD8PTG0"/>
<organism evidence="1 2">
    <name type="scientific">Colletotrichum navitas</name>
    <dbReference type="NCBI Taxonomy" id="681940"/>
    <lineage>
        <taxon>Eukaryota</taxon>
        <taxon>Fungi</taxon>
        <taxon>Dikarya</taxon>
        <taxon>Ascomycota</taxon>
        <taxon>Pezizomycotina</taxon>
        <taxon>Sordariomycetes</taxon>
        <taxon>Hypocreomycetidae</taxon>
        <taxon>Glomerellales</taxon>
        <taxon>Glomerellaceae</taxon>
        <taxon>Colletotrichum</taxon>
        <taxon>Colletotrichum graminicola species complex</taxon>
    </lineage>
</organism>